<dbReference type="PANTHER" id="PTHR37760:SF1">
    <property type="entry name" value="CHAPERONE"/>
    <property type="match status" value="1"/>
</dbReference>
<dbReference type="Proteomes" id="UP000275267">
    <property type="component" value="Unassembled WGS sequence"/>
</dbReference>
<accession>A0A3L6TIU8</accession>
<dbReference type="STRING" id="4540.A0A3L6TIU8"/>
<keyword evidence="2" id="KW-1185">Reference proteome</keyword>
<dbReference type="AlphaFoldDB" id="A0A3L6TIU8"/>
<dbReference type="EMBL" id="PQIB02000001">
    <property type="protein sequence ID" value="RLN40232.1"/>
    <property type="molecule type" value="Genomic_DNA"/>
</dbReference>
<sequence length="99" mass="10801">MTDALRSAYPYHSSILYLIKIPVHCRSLGMCKRCGDLRIVACSQCKGMGSVRKGGMLGLGMLDDLYESLGAEAKTDNLIPCTKCRSRGRLLCPECSKIA</sequence>
<name>A0A3L6TIU8_PANMI</name>
<organism evidence="1 2">
    <name type="scientific">Panicum miliaceum</name>
    <name type="common">Proso millet</name>
    <name type="synonym">Broomcorn millet</name>
    <dbReference type="NCBI Taxonomy" id="4540"/>
    <lineage>
        <taxon>Eukaryota</taxon>
        <taxon>Viridiplantae</taxon>
        <taxon>Streptophyta</taxon>
        <taxon>Embryophyta</taxon>
        <taxon>Tracheophyta</taxon>
        <taxon>Spermatophyta</taxon>
        <taxon>Magnoliopsida</taxon>
        <taxon>Liliopsida</taxon>
        <taxon>Poales</taxon>
        <taxon>Poaceae</taxon>
        <taxon>PACMAD clade</taxon>
        <taxon>Panicoideae</taxon>
        <taxon>Panicodae</taxon>
        <taxon>Paniceae</taxon>
        <taxon>Panicinae</taxon>
        <taxon>Panicum</taxon>
        <taxon>Panicum sect. Panicum</taxon>
    </lineage>
</organism>
<gene>
    <name evidence="1" type="ORF">C2845_PM01G17970</name>
</gene>
<reference evidence="2" key="1">
    <citation type="journal article" date="2019" name="Nat. Commun.">
        <title>The genome of broomcorn millet.</title>
        <authorList>
            <person name="Zou C."/>
            <person name="Miki D."/>
            <person name="Li D."/>
            <person name="Tang Q."/>
            <person name="Xiao L."/>
            <person name="Rajput S."/>
            <person name="Deng P."/>
            <person name="Jia W."/>
            <person name="Huang R."/>
            <person name="Zhang M."/>
            <person name="Sun Y."/>
            <person name="Hu J."/>
            <person name="Fu X."/>
            <person name="Schnable P.S."/>
            <person name="Li F."/>
            <person name="Zhang H."/>
            <person name="Feng B."/>
            <person name="Zhu X."/>
            <person name="Liu R."/>
            <person name="Schnable J.C."/>
            <person name="Zhu J.-K."/>
            <person name="Zhang H."/>
        </authorList>
    </citation>
    <scope>NUCLEOTIDE SEQUENCE [LARGE SCALE GENOMIC DNA]</scope>
</reference>
<comment type="caution">
    <text evidence="1">The sequence shown here is derived from an EMBL/GenBank/DDBJ whole genome shotgun (WGS) entry which is preliminary data.</text>
</comment>
<dbReference type="OrthoDB" id="566409at2759"/>
<evidence type="ECO:0000313" key="1">
    <source>
        <dbReference type="EMBL" id="RLN40232.1"/>
    </source>
</evidence>
<dbReference type="PANTHER" id="PTHR37760">
    <property type="entry name" value="CHAPERONE"/>
    <property type="match status" value="1"/>
</dbReference>
<proteinExistence type="predicted"/>
<protein>
    <submittedName>
        <fullName evidence="1">Uncharacterized protein</fullName>
    </submittedName>
</protein>
<evidence type="ECO:0000313" key="2">
    <source>
        <dbReference type="Proteomes" id="UP000275267"/>
    </source>
</evidence>